<feature type="transmembrane region" description="Helical" evidence="1">
    <location>
        <begin position="32"/>
        <end position="53"/>
    </location>
</feature>
<reference evidence="2 3" key="1">
    <citation type="submission" date="2009-01" db="EMBL/GenBank/DDBJ databases">
        <title>Complete sequence of chromosome of Methylobacterium nodulans ORS 2060.</title>
        <authorList>
            <consortium name="US DOE Joint Genome Institute"/>
            <person name="Lucas S."/>
            <person name="Copeland A."/>
            <person name="Lapidus A."/>
            <person name="Glavina del Rio T."/>
            <person name="Dalin E."/>
            <person name="Tice H."/>
            <person name="Bruce D."/>
            <person name="Goodwin L."/>
            <person name="Pitluck S."/>
            <person name="Sims D."/>
            <person name="Brettin T."/>
            <person name="Detter J.C."/>
            <person name="Han C."/>
            <person name="Larimer F."/>
            <person name="Land M."/>
            <person name="Hauser L."/>
            <person name="Kyrpides N."/>
            <person name="Ivanova N."/>
            <person name="Marx C.J."/>
            <person name="Richardson P."/>
        </authorList>
    </citation>
    <scope>NUCLEOTIDE SEQUENCE [LARGE SCALE GENOMIC DNA]</scope>
    <source>
        <strain evidence="3">LMG 21967 / CNCM I-2342 / ORS 2060</strain>
    </source>
</reference>
<proteinExistence type="predicted"/>
<name>B8IM63_METNO</name>
<keyword evidence="1" id="KW-1133">Transmembrane helix</keyword>
<dbReference type="Proteomes" id="UP000008207">
    <property type="component" value="Chromosome"/>
</dbReference>
<keyword evidence="1" id="KW-0472">Membrane</keyword>
<protein>
    <submittedName>
        <fullName evidence="2">Uncharacterized protein</fullName>
    </submittedName>
</protein>
<dbReference type="RefSeq" id="WP_015928103.1">
    <property type="nucleotide sequence ID" value="NC_011894.1"/>
</dbReference>
<gene>
    <name evidence="2" type="ordered locus">Mnod_1408</name>
</gene>
<evidence type="ECO:0000313" key="2">
    <source>
        <dbReference type="EMBL" id="ACL56407.1"/>
    </source>
</evidence>
<sequence length="54" mass="5387">MSAQVLTSTAAQTVPAPQVRLATGTAAGDLPTLTALGLAIAATLVTEVLVWLVL</sequence>
<dbReference type="KEGG" id="mno:Mnod_1408"/>
<keyword evidence="1" id="KW-0812">Transmembrane</keyword>
<accession>B8IM63</accession>
<dbReference type="AlphaFoldDB" id="B8IM63"/>
<keyword evidence="3" id="KW-1185">Reference proteome</keyword>
<dbReference type="HOGENOM" id="CLU_3045229_0_0_5"/>
<organism evidence="2 3">
    <name type="scientific">Methylobacterium nodulans (strain LMG 21967 / CNCM I-2342 / ORS 2060)</name>
    <dbReference type="NCBI Taxonomy" id="460265"/>
    <lineage>
        <taxon>Bacteria</taxon>
        <taxon>Pseudomonadati</taxon>
        <taxon>Pseudomonadota</taxon>
        <taxon>Alphaproteobacteria</taxon>
        <taxon>Hyphomicrobiales</taxon>
        <taxon>Methylobacteriaceae</taxon>
        <taxon>Methylobacterium</taxon>
    </lineage>
</organism>
<dbReference type="EMBL" id="CP001349">
    <property type="protein sequence ID" value="ACL56407.1"/>
    <property type="molecule type" value="Genomic_DNA"/>
</dbReference>
<evidence type="ECO:0000256" key="1">
    <source>
        <dbReference type="SAM" id="Phobius"/>
    </source>
</evidence>
<evidence type="ECO:0000313" key="3">
    <source>
        <dbReference type="Proteomes" id="UP000008207"/>
    </source>
</evidence>